<dbReference type="InterPro" id="IPR011049">
    <property type="entry name" value="Serralysin-like_metalloprot_C"/>
</dbReference>
<comment type="subcellular location">
    <subcellularLocation>
        <location evidence="1">Secreted</location>
    </subcellularLocation>
</comment>
<evidence type="ECO:0000256" key="1">
    <source>
        <dbReference type="ARBA" id="ARBA00004613"/>
    </source>
</evidence>
<accession>A0A239LTH4</accession>
<keyword evidence="4" id="KW-1185">Reference proteome</keyword>
<dbReference type="Pfam" id="PF00353">
    <property type="entry name" value="HemolysinCabind"/>
    <property type="match status" value="2"/>
</dbReference>
<dbReference type="GO" id="GO:0005509">
    <property type="term" value="F:calcium ion binding"/>
    <property type="evidence" value="ECO:0007669"/>
    <property type="project" value="InterPro"/>
</dbReference>
<dbReference type="PRINTS" id="PR00313">
    <property type="entry name" value="CABNDNGRPT"/>
</dbReference>
<dbReference type="GO" id="GO:0005576">
    <property type="term" value="C:extracellular region"/>
    <property type="evidence" value="ECO:0007669"/>
    <property type="project" value="UniProtKB-SubCell"/>
</dbReference>
<reference evidence="3 4" key="1">
    <citation type="submission" date="2017-06" db="EMBL/GenBank/DDBJ databases">
        <authorList>
            <person name="Kim H.J."/>
            <person name="Triplett B.A."/>
        </authorList>
    </citation>
    <scope>NUCLEOTIDE SEQUENCE [LARGE SCALE GENOMIC DNA]</scope>
    <source>
        <strain evidence="3 4">DSM 29339</strain>
    </source>
</reference>
<name>A0A239LTH4_9RHOB</name>
<dbReference type="InterPro" id="IPR001343">
    <property type="entry name" value="Hemolysn_Ca-bd"/>
</dbReference>
<dbReference type="PANTHER" id="PTHR38340:SF1">
    <property type="entry name" value="S-LAYER PROTEIN"/>
    <property type="match status" value="1"/>
</dbReference>
<dbReference type="PANTHER" id="PTHR38340">
    <property type="entry name" value="S-LAYER PROTEIN"/>
    <property type="match status" value="1"/>
</dbReference>
<dbReference type="OrthoDB" id="423072at2"/>
<evidence type="ECO:0000313" key="3">
    <source>
        <dbReference type="EMBL" id="SNT33741.1"/>
    </source>
</evidence>
<dbReference type="RefSeq" id="WP_089235147.1">
    <property type="nucleotide sequence ID" value="NZ_FZOY01000011.1"/>
</dbReference>
<dbReference type="Gene3D" id="2.150.10.10">
    <property type="entry name" value="Serralysin-like metalloprotease, C-terminal"/>
    <property type="match status" value="2"/>
</dbReference>
<dbReference type="PROSITE" id="PS00330">
    <property type="entry name" value="HEMOLYSIN_CALCIUM"/>
    <property type="match status" value="3"/>
</dbReference>
<keyword evidence="2" id="KW-0964">Secreted</keyword>
<dbReference type="InterPro" id="IPR050557">
    <property type="entry name" value="RTX_toxin/Mannuronan_C5-epim"/>
</dbReference>
<evidence type="ECO:0000256" key="2">
    <source>
        <dbReference type="ARBA" id="ARBA00022525"/>
    </source>
</evidence>
<dbReference type="Proteomes" id="UP000198426">
    <property type="component" value="Unassembled WGS sequence"/>
</dbReference>
<evidence type="ECO:0000313" key="4">
    <source>
        <dbReference type="Proteomes" id="UP000198426"/>
    </source>
</evidence>
<gene>
    <name evidence="3" type="ORF">SAMN05421757_11141</name>
</gene>
<proteinExistence type="predicted"/>
<dbReference type="SUPFAM" id="SSF51120">
    <property type="entry name" value="beta-Roll"/>
    <property type="match status" value="1"/>
</dbReference>
<dbReference type="InterPro" id="IPR018511">
    <property type="entry name" value="Hemolysin-typ_Ca-bd_CS"/>
</dbReference>
<organism evidence="3 4">
    <name type="scientific">Tropicimonas sediminicola</name>
    <dbReference type="NCBI Taxonomy" id="1031541"/>
    <lineage>
        <taxon>Bacteria</taxon>
        <taxon>Pseudomonadati</taxon>
        <taxon>Pseudomonadota</taxon>
        <taxon>Alphaproteobacteria</taxon>
        <taxon>Rhodobacterales</taxon>
        <taxon>Roseobacteraceae</taxon>
        <taxon>Tropicimonas</taxon>
    </lineage>
</organism>
<dbReference type="AlphaFoldDB" id="A0A239LTH4"/>
<sequence>MTTYAIQGFRYNNDTGSVGKAELEFVLPDYANSFRYEQDGYFFIYALADLEFGPRANPLDTPYQTNVDGSVELGAEGTREVVFTVAKGKHEGKVFYGYVDSILREWSLFQVSGKAVKLDTRADARQLYSELGAGDPSYLDFSSYPKAFAPGKTISLSSLPLVDITEDDVFRTDQSGMTDPEIYAGKGHDRLIGANRSEDSFHGGNGRDLLNGAGGKDMLWGGGANDTLRGGGGADKLFGGDGKDTLSGGTGNDRIVGGAGDDSLGGGKGTDRFVFHKGDGDDTIRDFRDDVDVLVLENLWKDDLTRAQVVKRFGEEQNGDALFVFGDKGSVLIKDISLDEIQNDLAIG</sequence>
<protein>
    <submittedName>
        <fullName evidence="3">Hemolysin-type calcium-binding repeat-containing protein</fullName>
    </submittedName>
</protein>
<dbReference type="EMBL" id="FZOY01000011">
    <property type="protein sequence ID" value="SNT33741.1"/>
    <property type="molecule type" value="Genomic_DNA"/>
</dbReference>